<dbReference type="EMBL" id="SZZP01000010">
    <property type="protein sequence ID" value="TKV80123.1"/>
    <property type="molecule type" value="Genomic_DNA"/>
</dbReference>
<reference evidence="1 2" key="1">
    <citation type="submission" date="2019-05" db="EMBL/GenBank/DDBJ databases">
        <title>Draft Genome of Bradyrhizobium elkanii strain SEMIA 938, Used in Commercial Inoculants for Lupinus spp. in Brazil.</title>
        <authorList>
            <person name="Hungria M."/>
            <person name="Delamuta J.R.M."/>
            <person name="Ribeiro R.A."/>
            <person name="Nogueira M.A."/>
        </authorList>
    </citation>
    <scope>NUCLEOTIDE SEQUENCE [LARGE SCALE GENOMIC DNA]</scope>
    <source>
        <strain evidence="1 2">Semia 938</strain>
    </source>
</reference>
<evidence type="ECO:0000313" key="2">
    <source>
        <dbReference type="Proteomes" id="UP000305095"/>
    </source>
</evidence>
<organism evidence="1 2">
    <name type="scientific">Bradyrhizobium elkanii</name>
    <dbReference type="NCBI Taxonomy" id="29448"/>
    <lineage>
        <taxon>Bacteria</taxon>
        <taxon>Pseudomonadati</taxon>
        <taxon>Pseudomonadota</taxon>
        <taxon>Alphaproteobacteria</taxon>
        <taxon>Hyphomicrobiales</taxon>
        <taxon>Nitrobacteraceae</taxon>
        <taxon>Bradyrhizobium</taxon>
    </lineage>
</organism>
<gene>
    <name evidence="1" type="ORF">FDV58_17905</name>
</gene>
<protein>
    <recommendedName>
        <fullName evidence="3">PLD phosphodiesterase domain-containing protein</fullName>
    </recommendedName>
</protein>
<dbReference type="Proteomes" id="UP000305095">
    <property type="component" value="Unassembled WGS sequence"/>
</dbReference>
<dbReference type="CDD" id="cd09176">
    <property type="entry name" value="PLDc_unchar6"/>
    <property type="match status" value="1"/>
</dbReference>
<name>A0A4U6S0B6_BRAEL</name>
<comment type="caution">
    <text evidence="1">The sequence shown here is derived from an EMBL/GenBank/DDBJ whole genome shotgun (WGS) entry which is preliminary data.</text>
</comment>
<dbReference type="InterPro" id="IPR059166">
    <property type="entry name" value="PLD-like_cat"/>
</dbReference>
<evidence type="ECO:0008006" key="3">
    <source>
        <dbReference type="Google" id="ProtNLM"/>
    </source>
</evidence>
<accession>A0A4U6S0B6</accession>
<sequence length="620" mass="68029">MPGKTSLDPDHRTLYGAGLQPPAGYALDAAVATTFSLDFETALAVPVSLALFAAESRDEILDHPLALLEGAERMAGRLLVFADNGHIQVQTRPHSRLCSLLEKIIVEVAAPKGGAFHPKMWALRFRPTNDDQPVCVRLLVMSRNLTRDRSWDVALTLDGVVAKKPQAINRPLADFIRRLPELAIADLPPGATELAAGLAEDMRRVDWILPEPFERVSFAANGFGGKPWQPDPGARLGIISPFCDEDALSMLADRAGTQAPLLIGRSDELGRLSRDLLARFGQVAVMEDVAATEDGEEPDAASLQGLHAKVFVVERGWDTEVTVGSGNATRPALITGRNVELFATLNGRRSQVGSIEEIFGDKEFGRLTRPFVPEEWKNEDEAQRAAEARLDEARRELCTGGLKLVCRRSSSEDEAANLWEVTVQPAKPLALTAVGELRIWPITRGETHQKDALENLRRGEAVDLGAMPLIDITRFLACHVFDRETGVALLFATGLVLEGLPIGRNAAILRSIIHNKDAFFRYLRLLLAEFGDPFAAAMAVQKDEGHGGWRSSEDDSPLLEEMVRAFCGREDRLDRIARLVERLEEADAGSASPIPADFHALWQTFRLALQNKSQAHVVEE</sequence>
<proteinExistence type="predicted"/>
<dbReference type="RefSeq" id="WP_137479411.1">
    <property type="nucleotide sequence ID" value="NZ_SZZP01000010.1"/>
</dbReference>
<evidence type="ECO:0000313" key="1">
    <source>
        <dbReference type="EMBL" id="TKV80123.1"/>
    </source>
</evidence>
<dbReference type="Gene3D" id="3.30.870.10">
    <property type="entry name" value="Endonuclease Chain A"/>
    <property type="match status" value="1"/>
</dbReference>
<dbReference type="AlphaFoldDB" id="A0A4U6S0B6"/>